<dbReference type="InterPro" id="IPR008984">
    <property type="entry name" value="SMAD_FHA_dom_sf"/>
</dbReference>
<organism evidence="8 9">
    <name type="scientific">Phycicoccus elongatus Lp2</name>
    <dbReference type="NCBI Taxonomy" id="1193181"/>
    <lineage>
        <taxon>Bacteria</taxon>
        <taxon>Bacillati</taxon>
        <taxon>Actinomycetota</taxon>
        <taxon>Actinomycetes</taxon>
        <taxon>Micrococcales</taxon>
        <taxon>Intrasporangiaceae</taxon>
        <taxon>Phycicoccus</taxon>
    </lineage>
</organism>
<evidence type="ECO:0000256" key="5">
    <source>
        <dbReference type="SAM" id="MobiDB-lite"/>
    </source>
</evidence>
<dbReference type="HOGENOM" id="CLU_003134_6_0_11"/>
<dbReference type="SMART" id="SM00382">
    <property type="entry name" value="AAA"/>
    <property type="match status" value="2"/>
</dbReference>
<dbReference type="Gene3D" id="2.60.200.20">
    <property type="match status" value="1"/>
</dbReference>
<dbReference type="PANTHER" id="PTHR22683">
    <property type="entry name" value="SPORULATION PROTEIN RELATED"/>
    <property type="match status" value="1"/>
</dbReference>
<evidence type="ECO:0000313" key="8">
    <source>
        <dbReference type="EMBL" id="CCH68906.1"/>
    </source>
</evidence>
<dbReference type="PROSITE" id="PS50901">
    <property type="entry name" value="FTSK"/>
    <property type="match status" value="1"/>
</dbReference>
<dbReference type="CDD" id="cd01127">
    <property type="entry name" value="TrwB_TraG_TraD_VirD4"/>
    <property type="match status" value="1"/>
</dbReference>
<accession>N0DZP3</accession>
<dbReference type="GO" id="GO:0005524">
    <property type="term" value="F:ATP binding"/>
    <property type="evidence" value="ECO:0007669"/>
    <property type="project" value="UniProtKB-UniRule"/>
</dbReference>
<feature type="region of interest" description="Disordered" evidence="5">
    <location>
        <begin position="836"/>
        <end position="865"/>
    </location>
</feature>
<evidence type="ECO:0000256" key="1">
    <source>
        <dbReference type="ARBA" id="ARBA00022553"/>
    </source>
</evidence>
<dbReference type="GO" id="GO:0051301">
    <property type="term" value="P:cell division"/>
    <property type="evidence" value="ECO:0007669"/>
    <property type="project" value="UniProtKB-KW"/>
</dbReference>
<sequence length="1352" mass="142021">MDLVLSVRRLPTDVAGAPPAIDLRVRGELVTAGELAACAATLFGMPRAHLHVSGIAVGESELVGRWPLVHGASVVAHPEVALAPARVPVRPSTPFDVVATAGPDCGRRITLSRSGITVGRGDVDLSLHDDTLSRRHARISVESGHLKLVDLGSTNGSTISNDPGTDSTGITVDDRIKLGHSVIELRPRIAAGPPPAPVEVANGRRLLPVGACPPDPPPVVTVTQPRPPEPVSAAAFPWITMLVPLPIAAVLAVAFGPQFLLFALLGPVTSGASWWQDRRRRHREEIARTELFGAEQHRAMQAIVEATDREVTALNHLAGDTDRVLQSVHACRPPWWATDPGGESCAGVTNVNWPRGLPVRLGLGSPASRTVRITGADGQATSPTLADAPVVIDLQTVGGLRFFGDRSRAHAALRQVVGGLVSRHPPSQLALVVDLGATGESEAAWLRWLPHTAWIGPDSDAAARTVESGRVVLSITFANDVRAQTGPGGPAVTLRRVGNQGSFADLLLGSDDDVLRHPDGDTSLVTDGVGPWWAERLARAMAGQAPLLASTATHEHAPWAHLRCEVLAIRSLEPASVKALLTQWEHFGPRTGPRAAAVVGQSGEGPWTIDLDTDGPHLLIAGTTGSGKSEALRSLVSGLALRLPPESLTFLLIDYKGGSTFTLARRLPHCVGVVSDLDPALAERALRSLRAEVKRRESALEATGSDTIHAHNAATSHDPFPRLVVVVDEFRVLAQEIPSFLDGLVRLAAVGRSLGIHLVLATQRPAGAITPDIQANIGTRIALRVRDDQESVQVIGDSRASQVPRSSPGAGFTRSTDGDLAPVRACHITRILPTPVEEPTRFDPVPPDDLPSPMPTESAGPGESDETVEDALVALVEAAHARRGIGLPRTPWLPPLRALISIDDLESPVPDTWPVGLVDLPDEQLQLGLTWAPDDPPWRIIGGPRSGRSTALATIATAASLALGDRLHVYAVSASPAVSPLDALSTVGAVIMPDQIGRLRRLVELVRGFEGDSAPDDHLLLLIDDVALGAGPDTPAAGALKDLVRMATDPSTGRVSLVLAGARSLATTRLVDGGPTICLPGLDSGDLLLLGIRPSVAQTLTGPGRGLRVEDGALVQFAVADGCRAIPRRRRRRVRALEDLPSLVDLAALLAVDASGPGRPSSRQSWEVRLGVGDPSVEILSWDPMRDGRVLVVTGPAGSGRTSTVQVVERQAACAGRRILHLPDDLHAAAALDLERGSWLVSIDDVEGLGIDGEAALVKCLQAGADVVVVVSALRHTVASAYRGALPGLIARGCAVLLQPASPHDGDPFGSRIEPAATLTPGRGVFLRRGRTSEIQIALPSADEPAEPTPAA</sequence>
<dbReference type="eggNOG" id="COG1674">
    <property type="taxonomic scope" value="Bacteria"/>
</dbReference>
<feature type="binding site" evidence="4">
    <location>
        <begin position="622"/>
        <end position="629"/>
    </location>
    <ligand>
        <name>ATP</name>
        <dbReference type="ChEBI" id="CHEBI:30616"/>
    </ligand>
</feature>
<dbReference type="InterPro" id="IPR003593">
    <property type="entry name" value="AAA+_ATPase"/>
</dbReference>
<dbReference type="SUPFAM" id="SSF49879">
    <property type="entry name" value="SMAD/FHA domain"/>
    <property type="match status" value="1"/>
</dbReference>
<dbReference type="InterPro" id="IPR027417">
    <property type="entry name" value="P-loop_NTPase"/>
</dbReference>
<dbReference type="OrthoDB" id="9807790at2"/>
<feature type="region of interest" description="Disordered" evidence="5">
    <location>
        <begin position="795"/>
        <end position="818"/>
    </location>
</feature>
<reference evidence="8 9" key="1">
    <citation type="journal article" date="2013" name="ISME J.">
        <title>A metabolic model for members of the genus Tetrasphaera involved in enhanced biological phosphorus removal.</title>
        <authorList>
            <person name="Kristiansen R."/>
            <person name="Nguyen H.T.T."/>
            <person name="Saunders A.M."/>
            <person name="Nielsen J.L."/>
            <person name="Wimmer R."/>
            <person name="Le V.Q."/>
            <person name="McIlroy S.J."/>
            <person name="Petrovski S."/>
            <person name="Seviour R.J."/>
            <person name="Calteau A."/>
            <person name="Nielsen K.L."/>
            <person name="Nielsen P.H."/>
        </authorList>
    </citation>
    <scope>NUCLEOTIDE SEQUENCE [LARGE SCALE GENOMIC DNA]</scope>
    <source>
        <strain evidence="8 9">Lp2</strain>
    </source>
</reference>
<dbReference type="SUPFAM" id="SSF52540">
    <property type="entry name" value="P-loop containing nucleoside triphosphate hydrolases"/>
    <property type="match status" value="2"/>
</dbReference>
<keyword evidence="8" id="KW-0132">Cell division</keyword>
<evidence type="ECO:0000313" key="9">
    <source>
        <dbReference type="Proteomes" id="UP000013167"/>
    </source>
</evidence>
<dbReference type="Pfam" id="PF01580">
    <property type="entry name" value="FtsK_SpoIIIE"/>
    <property type="match status" value="1"/>
</dbReference>
<evidence type="ECO:0000259" key="6">
    <source>
        <dbReference type="PROSITE" id="PS50006"/>
    </source>
</evidence>
<feature type="domain" description="FHA" evidence="6">
    <location>
        <begin position="109"/>
        <end position="161"/>
    </location>
</feature>
<dbReference type="Gene3D" id="3.40.50.300">
    <property type="entry name" value="P-loop containing nucleotide triphosphate hydrolases"/>
    <property type="match status" value="2"/>
</dbReference>
<dbReference type="InterPro" id="IPR000253">
    <property type="entry name" value="FHA_dom"/>
</dbReference>
<keyword evidence="9" id="KW-1185">Reference proteome</keyword>
<dbReference type="EMBL" id="CAIZ01000028">
    <property type="protein sequence ID" value="CCH68906.1"/>
    <property type="molecule type" value="Genomic_DNA"/>
</dbReference>
<dbReference type="InterPro" id="IPR032030">
    <property type="entry name" value="YscD_cytoplasmic_dom"/>
</dbReference>
<comment type="caution">
    <text evidence="8">The sequence shown here is derived from an EMBL/GenBank/DDBJ whole genome shotgun (WGS) entry which is preliminary data.</text>
</comment>
<keyword evidence="1" id="KW-0597">Phosphoprotein</keyword>
<dbReference type="GO" id="GO:0003677">
    <property type="term" value="F:DNA binding"/>
    <property type="evidence" value="ECO:0007669"/>
    <property type="project" value="InterPro"/>
</dbReference>
<dbReference type="PANTHER" id="PTHR22683:SF1">
    <property type="entry name" value="TYPE VII SECRETION SYSTEM PROTEIN ESSC"/>
    <property type="match status" value="1"/>
</dbReference>
<dbReference type="STRING" id="1193181.BN10_1230014"/>
<feature type="domain" description="FtsK" evidence="7">
    <location>
        <begin position="604"/>
        <end position="792"/>
    </location>
</feature>
<dbReference type="InterPro" id="IPR002543">
    <property type="entry name" value="FtsK_dom"/>
</dbReference>
<dbReference type="SMART" id="SM00240">
    <property type="entry name" value="FHA"/>
    <property type="match status" value="1"/>
</dbReference>
<proteinExistence type="predicted"/>
<evidence type="ECO:0000256" key="4">
    <source>
        <dbReference type="PROSITE-ProRule" id="PRU00289"/>
    </source>
</evidence>
<gene>
    <name evidence="8" type="ORF">BN10_1230014</name>
</gene>
<dbReference type="eggNOG" id="COG1716">
    <property type="taxonomic scope" value="Bacteria"/>
</dbReference>
<evidence type="ECO:0000259" key="7">
    <source>
        <dbReference type="PROSITE" id="PS50901"/>
    </source>
</evidence>
<dbReference type="RefSeq" id="WP_010851760.1">
    <property type="nucleotide sequence ID" value="NZ_HF570956.1"/>
</dbReference>
<dbReference type="Pfam" id="PF16697">
    <property type="entry name" value="Yop-YscD_cpl"/>
    <property type="match status" value="1"/>
</dbReference>
<protein>
    <submittedName>
        <fullName evidence="8">Putative cell division-related protein</fullName>
    </submittedName>
</protein>
<evidence type="ECO:0000256" key="2">
    <source>
        <dbReference type="ARBA" id="ARBA00022741"/>
    </source>
</evidence>
<evidence type="ECO:0000256" key="3">
    <source>
        <dbReference type="ARBA" id="ARBA00022840"/>
    </source>
</evidence>
<keyword evidence="2 4" id="KW-0547">Nucleotide-binding</keyword>
<feature type="compositionally biased region" description="Pro residues" evidence="5">
    <location>
        <begin position="844"/>
        <end position="854"/>
    </location>
</feature>
<name>N0DZP3_9MICO</name>
<dbReference type="Proteomes" id="UP000013167">
    <property type="component" value="Unassembled WGS sequence"/>
</dbReference>
<dbReference type="InterPro" id="IPR050206">
    <property type="entry name" value="FtsK/SpoIIIE/SftA"/>
</dbReference>
<dbReference type="PROSITE" id="PS50006">
    <property type="entry name" value="FHA_DOMAIN"/>
    <property type="match status" value="1"/>
</dbReference>
<keyword evidence="3 4" id="KW-0067">ATP-binding</keyword>
<keyword evidence="8" id="KW-0131">Cell cycle</keyword>